<dbReference type="EMBL" id="BAABRN010000055">
    <property type="protein sequence ID" value="GAA5503575.1"/>
    <property type="molecule type" value="Genomic_DNA"/>
</dbReference>
<sequence>MRFRTVNTIGGNVNSVSNDPDDILGTYIGFSVNDLIKSKDKKAFIAQFDPLGEGHYVYDVATGGRAWYWNEDGNEEYEADDEWTIQLETTIPAKSVNLSGDELRDLFRQAIIGMLPVHPELKEAYDDL</sequence>
<proteinExistence type="predicted"/>
<dbReference type="Proteomes" id="UP001458946">
    <property type="component" value="Unassembled WGS sequence"/>
</dbReference>
<reference evidence="1 2" key="1">
    <citation type="submission" date="2024-02" db="EMBL/GenBank/DDBJ databases">
        <title>Deinococcus xinjiangensis NBRC 107630.</title>
        <authorList>
            <person name="Ichikawa N."/>
            <person name="Katano-Makiyama Y."/>
            <person name="Hidaka K."/>
        </authorList>
    </citation>
    <scope>NUCLEOTIDE SEQUENCE [LARGE SCALE GENOMIC DNA]</scope>
    <source>
        <strain evidence="1 2">NBRC 107630</strain>
    </source>
</reference>
<keyword evidence="2" id="KW-1185">Reference proteome</keyword>
<comment type="caution">
    <text evidence="1">The sequence shown here is derived from an EMBL/GenBank/DDBJ whole genome shotgun (WGS) entry which is preliminary data.</text>
</comment>
<evidence type="ECO:0000313" key="1">
    <source>
        <dbReference type="EMBL" id="GAA5503575.1"/>
    </source>
</evidence>
<organism evidence="1 2">
    <name type="scientific">Deinococcus xinjiangensis</name>
    <dbReference type="NCBI Taxonomy" id="457454"/>
    <lineage>
        <taxon>Bacteria</taxon>
        <taxon>Thermotogati</taxon>
        <taxon>Deinococcota</taxon>
        <taxon>Deinococci</taxon>
        <taxon>Deinococcales</taxon>
        <taxon>Deinococcaceae</taxon>
        <taxon>Deinococcus</taxon>
    </lineage>
</organism>
<accession>A0ABP9VG61</accession>
<evidence type="ECO:0000313" key="2">
    <source>
        <dbReference type="Proteomes" id="UP001458946"/>
    </source>
</evidence>
<gene>
    <name evidence="1" type="ORF">Dxin01_03334</name>
</gene>
<name>A0ABP9VG61_9DEIO</name>
<protein>
    <submittedName>
        <fullName evidence="1">Uncharacterized protein</fullName>
    </submittedName>
</protein>